<feature type="transmembrane region" description="Helical" evidence="5">
    <location>
        <begin position="143"/>
        <end position="167"/>
    </location>
</feature>
<accession>A0A8J7VY70</accession>
<feature type="transmembrane region" description="Helical" evidence="5">
    <location>
        <begin position="210"/>
        <end position="229"/>
    </location>
</feature>
<feature type="transmembrane region" description="Helical" evidence="5">
    <location>
        <begin position="64"/>
        <end position="82"/>
    </location>
</feature>
<reference evidence="6" key="1">
    <citation type="submission" date="2021-04" db="EMBL/GenBank/DDBJ databases">
        <title>Sinoanaerobacter chloroacetimidivorans sp. nov., an obligate anaerobic bacterium isolated from anaerobic sludge.</title>
        <authorList>
            <person name="Bao Y."/>
        </authorList>
    </citation>
    <scope>NUCLEOTIDE SEQUENCE</scope>
    <source>
        <strain evidence="6">BAD-6</strain>
    </source>
</reference>
<dbReference type="EMBL" id="JAGSND010000002">
    <property type="protein sequence ID" value="MBR0597209.1"/>
    <property type="molecule type" value="Genomic_DNA"/>
</dbReference>
<evidence type="ECO:0000256" key="2">
    <source>
        <dbReference type="ARBA" id="ARBA00022692"/>
    </source>
</evidence>
<keyword evidence="2 5" id="KW-0812">Transmembrane</keyword>
<protein>
    <submittedName>
        <fullName evidence="6">LrgB family protein</fullName>
    </submittedName>
</protein>
<reference evidence="6" key="2">
    <citation type="submission" date="2021-04" db="EMBL/GenBank/DDBJ databases">
        <authorList>
            <person name="Liu J."/>
        </authorList>
    </citation>
    <scope>NUCLEOTIDE SEQUENCE</scope>
    <source>
        <strain evidence="6">BAD-6</strain>
    </source>
</reference>
<keyword evidence="7" id="KW-1185">Reference proteome</keyword>
<evidence type="ECO:0000256" key="1">
    <source>
        <dbReference type="ARBA" id="ARBA00004141"/>
    </source>
</evidence>
<sequence>MSEFFLANPFSGLLLTLGCYWFGQFLYHKTGWTLLQPILTSAIIIIIFLTMGNIPYEAYYDQNAILNYILPLTAVVLALPLYRNLHILKKYALPIMAGIITGTVVTMGSILLVGKLMGTDISILISMLPKSATNPIALEVSQIIGGIPSFTVAMVVITGVFGGVLGPELLNLFRIRHEVARGIALGSMSHAVGTARAFKESEIEGSMSSLAMAIAGMLTAILSPLFVLFL</sequence>
<proteinExistence type="predicted"/>
<keyword evidence="3 5" id="KW-1133">Transmembrane helix</keyword>
<keyword evidence="4 5" id="KW-0472">Membrane</keyword>
<dbReference type="PANTHER" id="PTHR30249:SF0">
    <property type="entry name" value="PLASTIDAL GLYCOLATE_GLYCERATE TRANSLOCATOR 1, CHLOROPLASTIC"/>
    <property type="match status" value="1"/>
</dbReference>
<name>A0A8J7VY70_9FIRM</name>
<feature type="transmembrane region" description="Helical" evidence="5">
    <location>
        <begin position="6"/>
        <end position="27"/>
    </location>
</feature>
<dbReference type="Pfam" id="PF04172">
    <property type="entry name" value="LrgB"/>
    <property type="match status" value="1"/>
</dbReference>
<dbReference type="AlphaFoldDB" id="A0A8J7VY70"/>
<dbReference type="RefSeq" id="WP_227017336.1">
    <property type="nucleotide sequence ID" value="NZ_JAGSND010000002.1"/>
</dbReference>
<comment type="caution">
    <text evidence="6">The sequence shown here is derived from an EMBL/GenBank/DDBJ whole genome shotgun (WGS) entry which is preliminary data.</text>
</comment>
<evidence type="ECO:0000256" key="5">
    <source>
        <dbReference type="SAM" id="Phobius"/>
    </source>
</evidence>
<dbReference type="PANTHER" id="PTHR30249">
    <property type="entry name" value="PUTATIVE SEROTONIN TRANSPORTER"/>
    <property type="match status" value="1"/>
</dbReference>
<dbReference type="InterPro" id="IPR007300">
    <property type="entry name" value="CidB/LrgB"/>
</dbReference>
<feature type="transmembrane region" description="Helical" evidence="5">
    <location>
        <begin position="91"/>
        <end position="114"/>
    </location>
</feature>
<dbReference type="GO" id="GO:0016020">
    <property type="term" value="C:membrane"/>
    <property type="evidence" value="ECO:0007669"/>
    <property type="project" value="UniProtKB-SubCell"/>
</dbReference>
<organism evidence="6 7">
    <name type="scientific">Sinanaerobacter chloroacetimidivorans</name>
    <dbReference type="NCBI Taxonomy" id="2818044"/>
    <lineage>
        <taxon>Bacteria</taxon>
        <taxon>Bacillati</taxon>
        <taxon>Bacillota</taxon>
        <taxon>Clostridia</taxon>
        <taxon>Peptostreptococcales</taxon>
        <taxon>Anaerovoracaceae</taxon>
        <taxon>Sinanaerobacter</taxon>
    </lineage>
</organism>
<dbReference type="Proteomes" id="UP000675664">
    <property type="component" value="Unassembled WGS sequence"/>
</dbReference>
<feature type="transmembrane region" description="Helical" evidence="5">
    <location>
        <begin position="34"/>
        <end position="52"/>
    </location>
</feature>
<comment type="subcellular location">
    <subcellularLocation>
        <location evidence="1">Membrane</location>
        <topology evidence="1">Multi-pass membrane protein</topology>
    </subcellularLocation>
</comment>
<gene>
    <name evidence="6" type="ORF">KCX82_04950</name>
</gene>
<evidence type="ECO:0000313" key="7">
    <source>
        <dbReference type="Proteomes" id="UP000675664"/>
    </source>
</evidence>
<evidence type="ECO:0000313" key="6">
    <source>
        <dbReference type="EMBL" id="MBR0597209.1"/>
    </source>
</evidence>
<evidence type="ECO:0000256" key="3">
    <source>
        <dbReference type="ARBA" id="ARBA00022989"/>
    </source>
</evidence>
<evidence type="ECO:0000256" key="4">
    <source>
        <dbReference type="ARBA" id="ARBA00023136"/>
    </source>
</evidence>